<accession>A0A5P8EA40</accession>
<dbReference type="EMBL" id="CP033459">
    <property type="protein sequence ID" value="QFQ13797.1"/>
    <property type="molecule type" value="Genomic_DNA"/>
</dbReference>
<proteinExistence type="predicted"/>
<gene>
    <name evidence="2" type="ORF">C7Y71_010775</name>
</gene>
<dbReference type="RefSeq" id="WP_111897709.1">
    <property type="nucleotide sequence ID" value="NZ_CP033459.1"/>
</dbReference>
<keyword evidence="2" id="KW-0067">ATP-binding</keyword>
<dbReference type="PANTHER" id="PTHR42990:SF1">
    <property type="entry name" value="AAA+ ATPASE DOMAIN-CONTAINING PROTEIN"/>
    <property type="match status" value="1"/>
</dbReference>
<dbReference type="InterPro" id="IPR027417">
    <property type="entry name" value="P-loop_NTPase"/>
</dbReference>
<feature type="domain" description="AAA" evidence="1">
    <location>
        <begin position="32"/>
        <end position="154"/>
    </location>
</feature>
<dbReference type="AlphaFoldDB" id="A0A5P8EA40"/>
<keyword evidence="3" id="KW-1185">Reference proteome</keyword>
<organism evidence="2 3">
    <name type="scientific">Pseudoprevotella muciniphila</name>
    <dbReference type="NCBI Taxonomy" id="2133944"/>
    <lineage>
        <taxon>Bacteria</taxon>
        <taxon>Pseudomonadati</taxon>
        <taxon>Bacteroidota</taxon>
        <taxon>Bacteroidia</taxon>
        <taxon>Bacteroidales</taxon>
        <taxon>Prevotellaceae</taxon>
        <taxon>Pseudoprevotella</taxon>
    </lineage>
</organism>
<evidence type="ECO:0000313" key="2">
    <source>
        <dbReference type="EMBL" id="QFQ13797.1"/>
    </source>
</evidence>
<protein>
    <submittedName>
        <fullName evidence="2">ATP-binding protein</fullName>
    </submittedName>
</protein>
<dbReference type="GO" id="GO:0005524">
    <property type="term" value="F:ATP binding"/>
    <property type="evidence" value="ECO:0007669"/>
    <property type="project" value="UniProtKB-KW"/>
</dbReference>
<dbReference type="Proteomes" id="UP000249375">
    <property type="component" value="Chromosome"/>
</dbReference>
<reference evidence="2 3" key="1">
    <citation type="submission" date="2018-11" db="EMBL/GenBank/DDBJ databases">
        <authorList>
            <person name="Na S.W."/>
            <person name="Baik M."/>
        </authorList>
    </citation>
    <scope>NUCLEOTIDE SEQUENCE [LARGE SCALE GENOMIC DNA]</scope>
    <source>
        <strain evidence="2 3">E39</strain>
    </source>
</reference>
<dbReference type="InterPro" id="IPR041682">
    <property type="entry name" value="AAA_14"/>
</dbReference>
<dbReference type="Pfam" id="PF13173">
    <property type="entry name" value="AAA_14"/>
    <property type="match status" value="1"/>
</dbReference>
<dbReference type="InterPro" id="IPR036390">
    <property type="entry name" value="WH_DNA-bd_sf"/>
</dbReference>
<dbReference type="SUPFAM" id="SSF46785">
    <property type="entry name" value="Winged helix' DNA-binding domain"/>
    <property type="match status" value="1"/>
</dbReference>
<evidence type="ECO:0000313" key="3">
    <source>
        <dbReference type="Proteomes" id="UP000249375"/>
    </source>
</evidence>
<dbReference type="OrthoDB" id="9768467at2"/>
<keyword evidence="2" id="KW-0547">Nucleotide-binding</keyword>
<dbReference type="PANTHER" id="PTHR42990">
    <property type="entry name" value="ATPASE"/>
    <property type="match status" value="1"/>
</dbReference>
<name>A0A5P8EA40_9BACT</name>
<evidence type="ECO:0000259" key="1">
    <source>
        <dbReference type="Pfam" id="PF13173"/>
    </source>
</evidence>
<dbReference type="KEGG" id="alq:C7Y71_010775"/>
<sequence length="393" mass="46453">MSKFYQTHDFWMEHAKFSVRRSLMDNIDWSYRLIGIRGPRGVGRTSFLLQFAKDNFAPYMHQCLFISMNNFYFQGCGIVDFAGEFVRNGGQVLLIDQMFKLRGWKEQLIACYNKYPRLRIVFTTTSLTDSEEEDSELSQVCRFYHLHGFSFREYINQQTDNNFPSYSLEEIVNDHEQIVRSILHEVEPWDHFEKYLRHGHYPFYIENRNFTESLLKSMNSMIETDILLSKQIELKYLSRIKKLLYLLAISEESAPNVSKLAEEIGTSRATVMNYLRYLEEGRFINLIYRPGDVFPKKPAAVKLHNTNLMYALNVPNMDEQNIYETYLVNCLWRHHKVNKGRRPGFFLINDEYDICVCDKLKRIKTPGDTVFARYNLESGLGKDIPIWLFGFAH</sequence>
<dbReference type="SUPFAM" id="SSF52540">
    <property type="entry name" value="P-loop containing nucleoside triphosphate hydrolases"/>
    <property type="match status" value="1"/>
</dbReference>